<organism evidence="1 2">
    <name type="scientific">Colletotrichum limetticola</name>
    <dbReference type="NCBI Taxonomy" id="1209924"/>
    <lineage>
        <taxon>Eukaryota</taxon>
        <taxon>Fungi</taxon>
        <taxon>Dikarya</taxon>
        <taxon>Ascomycota</taxon>
        <taxon>Pezizomycotina</taxon>
        <taxon>Sordariomycetes</taxon>
        <taxon>Hypocreomycetidae</taxon>
        <taxon>Glomerellales</taxon>
        <taxon>Glomerellaceae</taxon>
        <taxon>Colletotrichum</taxon>
        <taxon>Colletotrichum acutatum species complex</taxon>
    </lineage>
</organism>
<reference evidence="1" key="1">
    <citation type="submission" date="2023-04" db="EMBL/GenBank/DDBJ databases">
        <title>Colletotrichum limetticola genome sequence.</title>
        <authorList>
            <person name="Baroncelli R."/>
        </authorList>
    </citation>
    <scope>NUCLEOTIDE SEQUENCE</scope>
    <source>
        <strain evidence="1">KLA-Anderson</strain>
    </source>
</reference>
<sequence>MDYASNVWRYRCRAAQMRVINRVQRIGAQAVVGTFNSVATAVAEAEASIQSAQERYDRKSTTFWVRMRSFPKTHPLRRLRAVAFRRFPSSFQLMAEAYRDQPLDKVETIEGYSITPWEARIDTVVDDDAVKATEAIQSGWAVRIATGSSARNGVVGYGTVTMLPASLRGGGGVITASRTLGLRTEQNPYVAELAALAEAIKSLPERLEYRAVHVFTRNKAAVLVMRNPRQQSGQHEVRQFYSSMQALQRRGNRFTLFWLPSAVESDLAQAAKAAAKDSTRPNKTPQKRPARAYSTALRIALQSVRQKYGALPNNVGAYSKKIDVALPGEHMRELYDGLSWKEASILAQLRTGMARLNWYLHQIGATASAHCACGHAAESVEHFLFRYTRWTAQRTQMLQQTETLRGNLSYFLGGKNAADPDDWSPNVDVVKETIKFAMSTERLDAQISQRQNDHE</sequence>
<name>A0ABQ9PI86_9PEZI</name>
<comment type="caution">
    <text evidence="1">The sequence shown here is derived from an EMBL/GenBank/DDBJ whole genome shotgun (WGS) entry which is preliminary data.</text>
</comment>
<accession>A0ABQ9PI86</accession>
<proteinExistence type="predicted"/>
<keyword evidence="2" id="KW-1185">Reference proteome</keyword>
<evidence type="ECO:0000313" key="2">
    <source>
        <dbReference type="Proteomes" id="UP001169217"/>
    </source>
</evidence>
<gene>
    <name evidence="1" type="ORF">CLIM01_10894</name>
</gene>
<dbReference type="Gene3D" id="3.30.420.10">
    <property type="entry name" value="Ribonuclease H-like superfamily/Ribonuclease H"/>
    <property type="match status" value="1"/>
</dbReference>
<protein>
    <recommendedName>
        <fullName evidence="3">Reverse transcriptase</fullName>
    </recommendedName>
</protein>
<evidence type="ECO:0008006" key="3">
    <source>
        <dbReference type="Google" id="ProtNLM"/>
    </source>
</evidence>
<dbReference type="InterPro" id="IPR036397">
    <property type="entry name" value="RNaseH_sf"/>
</dbReference>
<dbReference type="EMBL" id="JARUPT010000420">
    <property type="protein sequence ID" value="KAK0371740.1"/>
    <property type="molecule type" value="Genomic_DNA"/>
</dbReference>
<dbReference type="Proteomes" id="UP001169217">
    <property type="component" value="Unassembled WGS sequence"/>
</dbReference>
<evidence type="ECO:0000313" key="1">
    <source>
        <dbReference type="EMBL" id="KAK0371740.1"/>
    </source>
</evidence>